<organism evidence="1 2">
    <name type="scientific">Spirodela intermedia</name>
    <name type="common">Intermediate duckweed</name>
    <dbReference type="NCBI Taxonomy" id="51605"/>
    <lineage>
        <taxon>Eukaryota</taxon>
        <taxon>Viridiplantae</taxon>
        <taxon>Streptophyta</taxon>
        <taxon>Embryophyta</taxon>
        <taxon>Tracheophyta</taxon>
        <taxon>Spermatophyta</taxon>
        <taxon>Magnoliopsida</taxon>
        <taxon>Liliopsida</taxon>
        <taxon>Araceae</taxon>
        <taxon>Lemnoideae</taxon>
        <taxon>Spirodela</taxon>
    </lineage>
</organism>
<name>A0A7I8K6G7_SPIIN</name>
<protein>
    <submittedName>
        <fullName evidence="1">Uncharacterized protein</fullName>
    </submittedName>
</protein>
<dbReference type="Proteomes" id="UP000663760">
    <property type="component" value="Chromosome 3"/>
</dbReference>
<proteinExistence type="predicted"/>
<dbReference type="AlphaFoldDB" id="A0A7I8K6G7"/>
<evidence type="ECO:0000313" key="2">
    <source>
        <dbReference type="Proteomes" id="UP000663760"/>
    </source>
</evidence>
<sequence length="33" mass="3864">MLDLDPLYIGYQQPIVGRKLKWLRLETSTDEAT</sequence>
<reference evidence="1" key="1">
    <citation type="submission" date="2020-02" db="EMBL/GenBank/DDBJ databases">
        <authorList>
            <person name="Scholz U."/>
            <person name="Mascher M."/>
            <person name="Fiebig A."/>
        </authorList>
    </citation>
    <scope>NUCLEOTIDE SEQUENCE</scope>
</reference>
<evidence type="ECO:0000313" key="1">
    <source>
        <dbReference type="EMBL" id="CAA7393208.1"/>
    </source>
</evidence>
<keyword evidence="2" id="KW-1185">Reference proteome</keyword>
<accession>A0A7I8K6G7</accession>
<gene>
    <name evidence="1" type="ORF">SI8410_03003994</name>
</gene>
<dbReference type="EMBL" id="LR746266">
    <property type="protein sequence ID" value="CAA7393208.1"/>
    <property type="molecule type" value="Genomic_DNA"/>
</dbReference>